<evidence type="ECO:0000313" key="1">
    <source>
        <dbReference type="EMBL" id="KAH7440079.1"/>
    </source>
</evidence>
<name>A0A8T2V732_CERRI</name>
<dbReference type="AlphaFoldDB" id="A0A8T2V732"/>
<proteinExistence type="predicted"/>
<organism evidence="1 3">
    <name type="scientific">Ceratopteris richardii</name>
    <name type="common">Triangle waterfern</name>
    <dbReference type="NCBI Taxonomy" id="49495"/>
    <lineage>
        <taxon>Eukaryota</taxon>
        <taxon>Viridiplantae</taxon>
        <taxon>Streptophyta</taxon>
        <taxon>Embryophyta</taxon>
        <taxon>Tracheophyta</taxon>
        <taxon>Polypodiopsida</taxon>
        <taxon>Polypodiidae</taxon>
        <taxon>Polypodiales</taxon>
        <taxon>Pteridineae</taxon>
        <taxon>Pteridaceae</taxon>
        <taxon>Parkerioideae</taxon>
        <taxon>Ceratopteris</taxon>
    </lineage>
</organism>
<dbReference type="Proteomes" id="UP000825935">
    <property type="component" value="Chromosome 4"/>
</dbReference>
<dbReference type="EMBL" id="CM035409">
    <property type="protein sequence ID" value="KAH7440079.1"/>
    <property type="molecule type" value="Genomic_DNA"/>
</dbReference>
<sequence length="108" mass="11675">MYKLIPCFSSQMSASSSCKLIPCSSSPMSVTLKELNISTKSELPANSSDKLFACSFQRLSLESVFFALYVCSASISAMSSGKCTACFVSTVDDFERTKCIDGLLDVCF</sequence>
<evidence type="ECO:0000313" key="3">
    <source>
        <dbReference type="Proteomes" id="UP000825935"/>
    </source>
</evidence>
<dbReference type="PROSITE" id="PS51257">
    <property type="entry name" value="PROKAR_LIPOPROTEIN"/>
    <property type="match status" value="1"/>
</dbReference>
<dbReference type="EMBL" id="CM035409">
    <property type="protein sequence ID" value="KAH7440080.1"/>
    <property type="molecule type" value="Genomic_DNA"/>
</dbReference>
<gene>
    <name evidence="1" type="ORF">KP509_04G090200</name>
    <name evidence="2" type="ORF">KP509_04G090300</name>
</gene>
<evidence type="ECO:0000313" key="2">
    <source>
        <dbReference type="EMBL" id="KAH7440080.1"/>
    </source>
</evidence>
<reference evidence="1" key="1">
    <citation type="submission" date="2021-08" db="EMBL/GenBank/DDBJ databases">
        <title>WGS assembly of Ceratopteris richardii.</title>
        <authorList>
            <person name="Marchant D.B."/>
            <person name="Chen G."/>
            <person name="Jenkins J."/>
            <person name="Shu S."/>
            <person name="Leebens-Mack J."/>
            <person name="Grimwood J."/>
            <person name="Schmutz J."/>
            <person name="Soltis P."/>
            <person name="Soltis D."/>
            <person name="Chen Z.-H."/>
        </authorList>
    </citation>
    <scope>NUCLEOTIDE SEQUENCE</scope>
    <source>
        <strain evidence="1">Whitten #5841</strain>
        <tissue evidence="1">Leaf</tissue>
    </source>
</reference>
<accession>A0A8T2V732</accession>
<comment type="caution">
    <text evidence="1">The sequence shown here is derived from an EMBL/GenBank/DDBJ whole genome shotgun (WGS) entry which is preliminary data.</text>
</comment>
<protein>
    <submittedName>
        <fullName evidence="1">Uncharacterized protein</fullName>
    </submittedName>
</protein>
<keyword evidence="3" id="KW-1185">Reference proteome</keyword>